<dbReference type="OrthoDB" id="3210767at2"/>
<dbReference type="PANTHER" id="PTHR30283:SF4">
    <property type="entry name" value="PEROXIDE STRESS RESISTANCE PROTEIN YAAA"/>
    <property type="match status" value="1"/>
</dbReference>
<keyword evidence="2" id="KW-1185">Reference proteome</keyword>
<evidence type="ECO:0000313" key="2">
    <source>
        <dbReference type="Proteomes" id="UP000190637"/>
    </source>
</evidence>
<reference evidence="1 2" key="1">
    <citation type="submission" date="2017-02" db="EMBL/GenBank/DDBJ databases">
        <authorList>
            <person name="Peterson S.W."/>
        </authorList>
    </citation>
    <scope>NUCLEOTIDE SEQUENCE [LARGE SCALE GENOMIC DNA]</scope>
    <source>
        <strain evidence="1 2">DSM 45154</strain>
    </source>
</reference>
<protein>
    <submittedName>
        <fullName evidence="1">Uncharacterized protein</fullName>
    </submittedName>
</protein>
<dbReference type="NCBIfam" id="NF002545">
    <property type="entry name" value="PRK02101.2-3"/>
    <property type="match status" value="1"/>
</dbReference>
<dbReference type="RefSeq" id="WP_078762965.1">
    <property type="nucleotide sequence ID" value="NZ_FUWS01000010.1"/>
</dbReference>
<gene>
    <name evidence="1" type="ORF">SAMN02745673_03714</name>
</gene>
<proteinExistence type="predicted"/>
<dbReference type="PANTHER" id="PTHR30283">
    <property type="entry name" value="PEROXIDE STRESS RESPONSE PROTEIN YAAA"/>
    <property type="match status" value="1"/>
</dbReference>
<evidence type="ECO:0000313" key="1">
    <source>
        <dbReference type="EMBL" id="SKA29441.1"/>
    </source>
</evidence>
<dbReference type="GO" id="GO:0033194">
    <property type="term" value="P:response to hydroperoxide"/>
    <property type="evidence" value="ECO:0007669"/>
    <property type="project" value="TreeGrafter"/>
</dbReference>
<dbReference type="InterPro" id="IPR005583">
    <property type="entry name" value="YaaA"/>
</dbReference>
<dbReference type="AlphaFoldDB" id="A0A1T4SNH9"/>
<dbReference type="GO" id="GO:0005829">
    <property type="term" value="C:cytosol"/>
    <property type="evidence" value="ECO:0007669"/>
    <property type="project" value="TreeGrafter"/>
</dbReference>
<dbReference type="Pfam" id="PF03883">
    <property type="entry name" value="H2O2_YaaD"/>
    <property type="match status" value="1"/>
</dbReference>
<sequence length="266" mass="28701">MLILLPPSEGKADEGRGALLDLGALTLPEVSSARESVLAELERVCAGPAEEARKALDLSPGQAATALERNRALRTAPTLRAADLYTGVLYDALRLPDLLTGDSAQLTRDSVLIFSGLWGVVGPDDPIPPYRLSMGVRLPALGALGAFWRAHLTDLLTKRAEERLVVDCRSATYAAAFRPTGATAERTVTLRVLRETIVAGEPRRTVVSHMAKATRGVIAHALLSARVTARTPHELREALRDLDHDVELAPPARTGQPYRMDVVVRD</sequence>
<dbReference type="EMBL" id="FUWS01000010">
    <property type="protein sequence ID" value="SKA29441.1"/>
    <property type="molecule type" value="Genomic_DNA"/>
</dbReference>
<dbReference type="Proteomes" id="UP000190637">
    <property type="component" value="Unassembled WGS sequence"/>
</dbReference>
<dbReference type="STRING" id="1122192.SAMN02745673_03714"/>
<accession>A0A1T4SNH9</accession>
<organism evidence="1 2">
    <name type="scientific">Marinactinospora thermotolerans DSM 45154</name>
    <dbReference type="NCBI Taxonomy" id="1122192"/>
    <lineage>
        <taxon>Bacteria</taxon>
        <taxon>Bacillati</taxon>
        <taxon>Actinomycetota</taxon>
        <taxon>Actinomycetes</taxon>
        <taxon>Streptosporangiales</taxon>
        <taxon>Nocardiopsidaceae</taxon>
        <taxon>Marinactinospora</taxon>
    </lineage>
</organism>
<name>A0A1T4SNH9_9ACTN</name>